<evidence type="ECO:0000256" key="1">
    <source>
        <dbReference type="SAM" id="Phobius"/>
    </source>
</evidence>
<name>A0A3N2Q2F8_SODAK</name>
<accession>A0A3N2Q2F8</accession>
<dbReference type="Proteomes" id="UP000272025">
    <property type="component" value="Unassembled WGS sequence"/>
</dbReference>
<dbReference type="AlphaFoldDB" id="A0A3N2Q2F8"/>
<feature type="transmembrane region" description="Helical" evidence="1">
    <location>
        <begin position="48"/>
        <end position="66"/>
    </location>
</feature>
<protein>
    <submittedName>
        <fullName evidence="2">Uncharacterized protein</fullName>
    </submittedName>
</protein>
<evidence type="ECO:0000313" key="2">
    <source>
        <dbReference type="EMBL" id="ROT40858.1"/>
    </source>
</evidence>
<keyword evidence="1" id="KW-0472">Membrane</keyword>
<organism evidence="2 3">
    <name type="scientific">Sodiomyces alkalinus (strain CBS 110278 / VKM F-3762 / F11)</name>
    <name type="common">Alkaliphilic filamentous fungus</name>
    <dbReference type="NCBI Taxonomy" id="1314773"/>
    <lineage>
        <taxon>Eukaryota</taxon>
        <taxon>Fungi</taxon>
        <taxon>Dikarya</taxon>
        <taxon>Ascomycota</taxon>
        <taxon>Pezizomycotina</taxon>
        <taxon>Sordariomycetes</taxon>
        <taxon>Hypocreomycetidae</taxon>
        <taxon>Glomerellales</taxon>
        <taxon>Plectosphaerellaceae</taxon>
        <taxon>Sodiomyces</taxon>
    </lineage>
</organism>
<proteinExistence type="predicted"/>
<reference evidence="2 3" key="1">
    <citation type="journal article" date="2018" name="Mol. Ecol.">
        <title>The obligate alkalophilic soda-lake fungus Sodiomyces alkalinus has shifted to a protein diet.</title>
        <authorList>
            <person name="Grum-Grzhimaylo A.A."/>
            <person name="Falkoski D.L."/>
            <person name="van den Heuvel J."/>
            <person name="Valero-Jimenez C.A."/>
            <person name="Min B."/>
            <person name="Choi I.G."/>
            <person name="Lipzen A."/>
            <person name="Daum C.G."/>
            <person name="Aanen D.K."/>
            <person name="Tsang A."/>
            <person name="Henrissat B."/>
            <person name="Bilanenko E.N."/>
            <person name="de Vries R.P."/>
            <person name="van Kan J.A.L."/>
            <person name="Grigoriev I.V."/>
            <person name="Debets A.J.M."/>
        </authorList>
    </citation>
    <scope>NUCLEOTIDE SEQUENCE [LARGE SCALE GENOMIC DNA]</scope>
    <source>
        <strain evidence="2 3">F11</strain>
    </source>
</reference>
<dbReference type="RefSeq" id="XP_028468664.1">
    <property type="nucleotide sequence ID" value="XM_028606498.1"/>
</dbReference>
<keyword evidence="1" id="KW-1133">Transmembrane helix</keyword>
<evidence type="ECO:0000313" key="3">
    <source>
        <dbReference type="Proteomes" id="UP000272025"/>
    </source>
</evidence>
<keyword evidence="3" id="KW-1185">Reference proteome</keyword>
<sequence>MYVESKIIIIIDKINNKQNKITNKKRTLIVLSGFFSFLDRGAFYQKSFIPASVFYTLLLAFPLHWLSKCCFGYVGYHEEHNAPATADSPWSTNTEDD</sequence>
<gene>
    <name evidence="2" type="ORF">SODALDRAFT_106194</name>
</gene>
<keyword evidence="1" id="KW-0812">Transmembrane</keyword>
<dbReference type="GeneID" id="39574976"/>
<dbReference type="EMBL" id="ML119052">
    <property type="protein sequence ID" value="ROT40858.1"/>
    <property type="molecule type" value="Genomic_DNA"/>
</dbReference>